<dbReference type="Pfam" id="PF01656">
    <property type="entry name" value="CbiA"/>
    <property type="match status" value="1"/>
</dbReference>
<evidence type="ECO:0000259" key="1">
    <source>
        <dbReference type="Pfam" id="PF01656"/>
    </source>
</evidence>
<dbReference type="PANTHER" id="PTHR13696">
    <property type="entry name" value="P-LOOP CONTAINING NUCLEOSIDE TRIPHOSPHATE HYDROLASE"/>
    <property type="match status" value="1"/>
</dbReference>
<dbReference type="InterPro" id="IPR027417">
    <property type="entry name" value="P-loop_NTPase"/>
</dbReference>
<accession>A0A7Y9NRB7</accession>
<name>A0A7Y9NRB7_9BACT</name>
<dbReference type="AlphaFoldDB" id="A0A7Y9NRB7"/>
<dbReference type="Proteomes" id="UP000534186">
    <property type="component" value="Unassembled WGS sequence"/>
</dbReference>
<dbReference type="PIRSF" id="PIRSF009320">
    <property type="entry name" value="Nuc_binding_HP_1000"/>
    <property type="match status" value="1"/>
</dbReference>
<dbReference type="SUPFAM" id="SSF52540">
    <property type="entry name" value="P-loop containing nucleoside triphosphate hydrolases"/>
    <property type="match status" value="1"/>
</dbReference>
<reference evidence="2 3" key="1">
    <citation type="submission" date="2020-07" db="EMBL/GenBank/DDBJ databases">
        <title>Genomic Encyclopedia of Type Strains, Phase IV (KMG-V): Genome sequencing to study the core and pangenomes of soil and plant-associated prokaryotes.</title>
        <authorList>
            <person name="Whitman W."/>
        </authorList>
    </citation>
    <scope>NUCLEOTIDE SEQUENCE [LARGE SCALE GENOMIC DNA]</scope>
    <source>
        <strain evidence="2 3">M8UP30</strain>
    </source>
</reference>
<proteinExistence type="predicted"/>
<feature type="domain" description="CobQ/CobB/MinD/ParA nucleotide binding" evidence="1">
    <location>
        <begin position="5"/>
        <end position="186"/>
    </location>
</feature>
<dbReference type="EMBL" id="JACCCV010000003">
    <property type="protein sequence ID" value="NYF54099.1"/>
    <property type="molecule type" value="Genomic_DNA"/>
</dbReference>
<sequence>MATVICVATQKGGTGKSSTAINVACALEVAGYRVIVVDTDPQATFSLWHRKRKKLGLNGFKVLQIPKGLLDEEIQALREDEKLDIILVDCPGNIEDITSTAVKLSDAVLSPLRPSSMDMTHSADTARFIKEMRNSYPDIRFILFLNAAMPRWNISRDIGPATREMLKNLPKTTVLEAKIPLAVAIAEFFGTGQSIFEYAPKSAAATAYKRLTKEVIQCLQN</sequence>
<evidence type="ECO:0000313" key="3">
    <source>
        <dbReference type="Proteomes" id="UP000534186"/>
    </source>
</evidence>
<dbReference type="InterPro" id="IPR002586">
    <property type="entry name" value="CobQ/CobB/MinD/ParA_Nub-bd_dom"/>
</dbReference>
<comment type="caution">
    <text evidence="2">The sequence shown here is derived from an EMBL/GenBank/DDBJ whole genome shotgun (WGS) entry which is preliminary data.</text>
</comment>
<evidence type="ECO:0000313" key="2">
    <source>
        <dbReference type="EMBL" id="NYF54099.1"/>
    </source>
</evidence>
<dbReference type="InterPro" id="IPR050678">
    <property type="entry name" value="DNA_Partitioning_ATPase"/>
</dbReference>
<gene>
    <name evidence="2" type="ORF">HDF12_004521</name>
</gene>
<dbReference type="PANTHER" id="PTHR13696:SF96">
    <property type="entry name" value="COBQ_COBB_MIND_PARA NUCLEOTIDE BINDING DOMAIN-CONTAINING PROTEIN"/>
    <property type="match status" value="1"/>
</dbReference>
<organism evidence="2 3">
    <name type="scientific">Tunturiibacter lichenicola</name>
    <dbReference type="NCBI Taxonomy" id="2051959"/>
    <lineage>
        <taxon>Bacteria</taxon>
        <taxon>Pseudomonadati</taxon>
        <taxon>Acidobacteriota</taxon>
        <taxon>Terriglobia</taxon>
        <taxon>Terriglobales</taxon>
        <taxon>Acidobacteriaceae</taxon>
        <taxon>Tunturiibacter</taxon>
    </lineage>
</organism>
<dbReference type="Gene3D" id="3.40.50.300">
    <property type="entry name" value="P-loop containing nucleotide triphosphate hydrolases"/>
    <property type="match status" value="1"/>
</dbReference>
<protein>
    <submittedName>
        <fullName evidence="2">Chromosome partitioning protein</fullName>
    </submittedName>
</protein>
<dbReference type="CDD" id="cd02042">
    <property type="entry name" value="ParAB_family"/>
    <property type="match status" value="1"/>
</dbReference>